<feature type="non-terminal residue" evidence="7">
    <location>
        <position position="1"/>
    </location>
</feature>
<protein>
    <submittedName>
        <fullName evidence="7">Uncharacterized protein</fullName>
    </submittedName>
</protein>
<feature type="transmembrane region" description="Helical" evidence="6">
    <location>
        <begin position="27"/>
        <end position="50"/>
    </location>
</feature>
<dbReference type="GO" id="GO:0016020">
    <property type="term" value="C:membrane"/>
    <property type="evidence" value="ECO:0007669"/>
    <property type="project" value="UniProtKB-SubCell"/>
</dbReference>
<keyword evidence="2" id="KW-0813">Transport</keyword>
<evidence type="ECO:0000256" key="5">
    <source>
        <dbReference type="ARBA" id="ARBA00023136"/>
    </source>
</evidence>
<comment type="subcellular location">
    <subcellularLocation>
        <location evidence="1">Membrane</location>
        <topology evidence="1">Multi-pass membrane protein</topology>
    </subcellularLocation>
</comment>
<dbReference type="AlphaFoldDB" id="A0A5J9WCH0"/>
<accession>A0A5J9WCH0</accession>
<dbReference type="PANTHER" id="PTHR23511">
    <property type="entry name" value="SYNAPTIC VESICLE GLYCOPROTEIN 2"/>
    <property type="match status" value="1"/>
</dbReference>
<evidence type="ECO:0000256" key="2">
    <source>
        <dbReference type="ARBA" id="ARBA00022448"/>
    </source>
</evidence>
<evidence type="ECO:0000256" key="3">
    <source>
        <dbReference type="ARBA" id="ARBA00022692"/>
    </source>
</evidence>
<organism evidence="7 8">
    <name type="scientific">Eragrostis curvula</name>
    <name type="common">weeping love grass</name>
    <dbReference type="NCBI Taxonomy" id="38414"/>
    <lineage>
        <taxon>Eukaryota</taxon>
        <taxon>Viridiplantae</taxon>
        <taxon>Streptophyta</taxon>
        <taxon>Embryophyta</taxon>
        <taxon>Tracheophyta</taxon>
        <taxon>Spermatophyta</taxon>
        <taxon>Magnoliopsida</taxon>
        <taxon>Liliopsida</taxon>
        <taxon>Poales</taxon>
        <taxon>Poaceae</taxon>
        <taxon>PACMAD clade</taxon>
        <taxon>Chloridoideae</taxon>
        <taxon>Eragrostideae</taxon>
        <taxon>Eragrostidinae</taxon>
        <taxon>Eragrostis</taxon>
    </lineage>
</organism>
<sequence length="92" mass="10344">MAACAANMETYTIDDALTVMGFGKFQAFILVYAGMGWVVEAMQLMLLSFLGSLVQEEWKISAQDDCFIVFDSAYHWHGNFLKKNRVKFCGTA</sequence>
<proteinExistence type="predicted"/>
<keyword evidence="4 6" id="KW-1133">Transmembrane helix</keyword>
<name>A0A5J9WCH0_9POAL</name>
<evidence type="ECO:0000256" key="1">
    <source>
        <dbReference type="ARBA" id="ARBA00004141"/>
    </source>
</evidence>
<dbReference type="Gramene" id="TVU46029">
    <property type="protein sequence ID" value="TVU46029"/>
    <property type="gene ID" value="EJB05_05545"/>
</dbReference>
<evidence type="ECO:0000313" key="7">
    <source>
        <dbReference type="EMBL" id="TVU46029.1"/>
    </source>
</evidence>
<comment type="caution">
    <text evidence="7">The sequence shown here is derived from an EMBL/GenBank/DDBJ whole genome shotgun (WGS) entry which is preliminary data.</text>
</comment>
<dbReference type="EMBL" id="RWGY01000004">
    <property type="protein sequence ID" value="TVU46029.1"/>
    <property type="molecule type" value="Genomic_DNA"/>
</dbReference>
<keyword evidence="8" id="KW-1185">Reference proteome</keyword>
<keyword evidence="5 6" id="KW-0472">Membrane</keyword>
<dbReference type="OrthoDB" id="690412at2759"/>
<evidence type="ECO:0000256" key="4">
    <source>
        <dbReference type="ARBA" id="ARBA00022989"/>
    </source>
</evidence>
<gene>
    <name evidence="7" type="ORF">EJB05_05545</name>
</gene>
<dbReference type="PANTHER" id="PTHR23511:SF5">
    <property type="entry name" value="MAJOR FACILITATOR-TYPE TRANSPORTER HXNZ-RELATED"/>
    <property type="match status" value="1"/>
</dbReference>
<dbReference type="Proteomes" id="UP000324897">
    <property type="component" value="Chromosome 5"/>
</dbReference>
<evidence type="ECO:0000313" key="8">
    <source>
        <dbReference type="Proteomes" id="UP000324897"/>
    </source>
</evidence>
<reference evidence="7 8" key="1">
    <citation type="journal article" date="2019" name="Sci. Rep.">
        <title>A high-quality genome of Eragrostis curvula grass provides insights into Poaceae evolution and supports new strategies to enhance forage quality.</title>
        <authorList>
            <person name="Carballo J."/>
            <person name="Santos B.A.C.M."/>
            <person name="Zappacosta D."/>
            <person name="Garbus I."/>
            <person name="Selva J.P."/>
            <person name="Gallo C.A."/>
            <person name="Diaz A."/>
            <person name="Albertini E."/>
            <person name="Caccamo M."/>
            <person name="Echenique V."/>
        </authorList>
    </citation>
    <scope>NUCLEOTIDE SEQUENCE [LARGE SCALE GENOMIC DNA]</scope>
    <source>
        <strain evidence="8">cv. Victoria</strain>
        <tissue evidence="7">Leaf</tissue>
    </source>
</reference>
<evidence type="ECO:0000256" key="6">
    <source>
        <dbReference type="SAM" id="Phobius"/>
    </source>
</evidence>
<keyword evidence="3 6" id="KW-0812">Transmembrane</keyword>